<feature type="domain" description="SRCR" evidence="6">
    <location>
        <begin position="1"/>
        <end position="93"/>
    </location>
</feature>
<protein>
    <submittedName>
        <fullName evidence="7">DMBT1 protein</fullName>
    </submittedName>
</protein>
<feature type="disulfide bond" evidence="5">
    <location>
        <begin position="18"/>
        <end position="82"/>
    </location>
</feature>
<feature type="domain" description="SRCR" evidence="6">
    <location>
        <begin position="96"/>
        <end position="134"/>
    </location>
</feature>
<evidence type="ECO:0000313" key="7">
    <source>
        <dbReference type="EMBL" id="NWX05715.1"/>
    </source>
</evidence>
<gene>
    <name evidence="7" type="primary">Dmbt1_4</name>
    <name evidence="7" type="ORF">CALNIC_R01198</name>
</gene>
<sequence>RCEGRVELYYRGRLGTVCDDSWDLYDAQVVCRQLGCGQAIAALGSAYFGQGSGDILLDNVNCNGMEVSLEHCAHQGWRMHNCAHYEDAGVVCSEDILLDDVQCEGTESYLWDCQHAGWSTHDCGHNEDVGVICSDAGGRRTVCDDGCELVDAQVVCRSLGCG</sequence>
<dbReference type="Gene3D" id="3.10.250.10">
    <property type="entry name" value="SRCR-like domain"/>
    <property type="match status" value="2"/>
</dbReference>
<keyword evidence="4" id="KW-0325">Glycoprotein</keyword>
<feature type="disulfide bond" evidence="5">
    <location>
        <begin position="103"/>
        <end position="113"/>
    </location>
</feature>
<comment type="caution">
    <text evidence="7">The sequence shown here is derived from an EMBL/GenBank/DDBJ whole genome shotgun (WGS) entry which is preliminary data.</text>
</comment>
<dbReference type="SMART" id="SM00202">
    <property type="entry name" value="SR"/>
    <property type="match status" value="1"/>
</dbReference>
<keyword evidence="2" id="KW-0677">Repeat</keyword>
<dbReference type="Pfam" id="PF00530">
    <property type="entry name" value="SRCR"/>
    <property type="match status" value="2"/>
</dbReference>
<evidence type="ECO:0000256" key="5">
    <source>
        <dbReference type="PROSITE-ProRule" id="PRU00196"/>
    </source>
</evidence>
<evidence type="ECO:0000259" key="6">
    <source>
        <dbReference type="PROSITE" id="PS50287"/>
    </source>
</evidence>
<comment type="caution">
    <text evidence="5">Lacks conserved residue(s) required for the propagation of feature annotation.</text>
</comment>
<keyword evidence="8" id="KW-1185">Reference proteome</keyword>
<dbReference type="Proteomes" id="UP000546235">
    <property type="component" value="Unassembled WGS sequence"/>
</dbReference>
<dbReference type="PRINTS" id="PR00258">
    <property type="entry name" value="SPERACTRCPTR"/>
</dbReference>
<dbReference type="GO" id="GO:0005886">
    <property type="term" value="C:plasma membrane"/>
    <property type="evidence" value="ECO:0007669"/>
    <property type="project" value="TreeGrafter"/>
</dbReference>
<evidence type="ECO:0000256" key="3">
    <source>
        <dbReference type="ARBA" id="ARBA00023157"/>
    </source>
</evidence>
<accession>A0A7K6T760</accession>
<dbReference type="PANTHER" id="PTHR48071:SF24">
    <property type="entry name" value="DELETED IN MALIGNANT BRAIN TUMORS 1 PROTEIN-LIKE"/>
    <property type="match status" value="1"/>
</dbReference>
<dbReference type="SUPFAM" id="SSF56487">
    <property type="entry name" value="SRCR-like"/>
    <property type="match status" value="3"/>
</dbReference>
<reference evidence="7 8" key="1">
    <citation type="submission" date="2019-09" db="EMBL/GenBank/DDBJ databases">
        <title>Bird 10,000 Genomes (B10K) Project - Family phase.</title>
        <authorList>
            <person name="Zhang G."/>
        </authorList>
    </citation>
    <scope>NUCLEOTIDE SEQUENCE [LARGE SCALE GENOMIC DNA]</scope>
    <source>
        <strain evidence="7">OUT-0007</strain>
        <tissue evidence="7">Blood</tissue>
    </source>
</reference>
<dbReference type="EMBL" id="VZSB01002025">
    <property type="protein sequence ID" value="NWX05715.1"/>
    <property type="molecule type" value="Genomic_DNA"/>
</dbReference>
<dbReference type="GO" id="GO:0004252">
    <property type="term" value="F:serine-type endopeptidase activity"/>
    <property type="evidence" value="ECO:0007669"/>
    <property type="project" value="TreeGrafter"/>
</dbReference>
<dbReference type="PANTHER" id="PTHR48071">
    <property type="entry name" value="SRCR DOMAIN-CONTAINING PROTEIN"/>
    <property type="match status" value="1"/>
</dbReference>
<dbReference type="InterPro" id="IPR001190">
    <property type="entry name" value="SRCR"/>
</dbReference>
<name>A0A7K6T760_CALNI</name>
<organism evidence="7 8">
    <name type="scientific">Caloenas nicobarica</name>
    <name type="common">Nicobar pigeon</name>
    <dbReference type="NCBI Taxonomy" id="187106"/>
    <lineage>
        <taxon>Eukaryota</taxon>
        <taxon>Metazoa</taxon>
        <taxon>Chordata</taxon>
        <taxon>Craniata</taxon>
        <taxon>Vertebrata</taxon>
        <taxon>Euteleostomi</taxon>
        <taxon>Archelosauria</taxon>
        <taxon>Archosauria</taxon>
        <taxon>Dinosauria</taxon>
        <taxon>Saurischia</taxon>
        <taxon>Theropoda</taxon>
        <taxon>Coelurosauria</taxon>
        <taxon>Aves</taxon>
        <taxon>Neognathae</taxon>
        <taxon>Neoaves</taxon>
        <taxon>Columbimorphae</taxon>
        <taxon>Columbiformes</taxon>
        <taxon>Columbidae</taxon>
        <taxon>Caloenas</taxon>
    </lineage>
</organism>
<evidence type="ECO:0000256" key="4">
    <source>
        <dbReference type="ARBA" id="ARBA00023180"/>
    </source>
</evidence>
<dbReference type="PROSITE" id="PS50287">
    <property type="entry name" value="SRCR_2"/>
    <property type="match status" value="3"/>
</dbReference>
<dbReference type="AlphaFoldDB" id="A0A7K6T760"/>
<feature type="disulfide bond" evidence="5">
    <location>
        <begin position="62"/>
        <end position="72"/>
    </location>
</feature>
<feature type="disulfide bond" evidence="5">
    <location>
        <begin position="31"/>
        <end position="92"/>
    </location>
</feature>
<dbReference type="GO" id="GO:0031638">
    <property type="term" value="P:zymogen activation"/>
    <property type="evidence" value="ECO:0007669"/>
    <property type="project" value="TreeGrafter"/>
</dbReference>
<keyword evidence="3 5" id="KW-1015">Disulfide bond</keyword>
<feature type="domain" description="SRCR" evidence="6">
    <location>
        <begin position="141"/>
        <end position="162"/>
    </location>
</feature>
<evidence type="ECO:0000256" key="2">
    <source>
        <dbReference type="ARBA" id="ARBA00022737"/>
    </source>
</evidence>
<evidence type="ECO:0000313" key="8">
    <source>
        <dbReference type="Proteomes" id="UP000546235"/>
    </source>
</evidence>
<proteinExistence type="predicted"/>
<keyword evidence="1" id="KW-0732">Signal</keyword>
<dbReference type="InterPro" id="IPR036772">
    <property type="entry name" value="SRCR-like_dom_sf"/>
</dbReference>
<dbReference type="FunFam" id="3.10.250.10:FF:000006">
    <property type="entry name" value="neurotrypsin isoform X2"/>
    <property type="match status" value="1"/>
</dbReference>
<evidence type="ECO:0000256" key="1">
    <source>
        <dbReference type="ARBA" id="ARBA00022729"/>
    </source>
</evidence>
<feature type="non-terminal residue" evidence="7">
    <location>
        <position position="1"/>
    </location>
</feature>
<feature type="non-terminal residue" evidence="7">
    <location>
        <position position="162"/>
    </location>
</feature>